<dbReference type="OrthoDB" id="1470350at2759"/>
<keyword evidence="5 6" id="KW-0408">Iron</keyword>
<comment type="caution">
    <text evidence="8">The sequence shown here is derived from an EMBL/GenBank/DDBJ whole genome shotgun (WGS) entry which is preliminary data.</text>
</comment>
<dbReference type="CDD" id="cd11058">
    <property type="entry name" value="CYP60B-like"/>
    <property type="match status" value="1"/>
</dbReference>
<evidence type="ECO:0000256" key="1">
    <source>
        <dbReference type="ARBA" id="ARBA00001971"/>
    </source>
</evidence>
<reference evidence="8" key="1">
    <citation type="journal article" date="2021" name="Nat. Commun.">
        <title>Genetic determinants of endophytism in the Arabidopsis root mycobiome.</title>
        <authorList>
            <person name="Mesny F."/>
            <person name="Miyauchi S."/>
            <person name="Thiergart T."/>
            <person name="Pickel B."/>
            <person name="Atanasova L."/>
            <person name="Karlsson M."/>
            <person name="Huettel B."/>
            <person name="Barry K.W."/>
            <person name="Haridas S."/>
            <person name="Chen C."/>
            <person name="Bauer D."/>
            <person name="Andreopoulos W."/>
            <person name="Pangilinan J."/>
            <person name="LaButti K."/>
            <person name="Riley R."/>
            <person name="Lipzen A."/>
            <person name="Clum A."/>
            <person name="Drula E."/>
            <person name="Henrissat B."/>
            <person name="Kohler A."/>
            <person name="Grigoriev I.V."/>
            <person name="Martin F.M."/>
            <person name="Hacquard S."/>
        </authorList>
    </citation>
    <scope>NUCLEOTIDE SEQUENCE</scope>
    <source>
        <strain evidence="8">MPI-SDFR-AT-0120</strain>
    </source>
</reference>
<evidence type="ECO:0000313" key="9">
    <source>
        <dbReference type="Proteomes" id="UP000813461"/>
    </source>
</evidence>
<dbReference type="InterPro" id="IPR017972">
    <property type="entry name" value="Cyt_P450_CS"/>
</dbReference>
<accession>A0A8K0VXN4</accession>
<evidence type="ECO:0000256" key="5">
    <source>
        <dbReference type="ARBA" id="ARBA00023004"/>
    </source>
</evidence>
<proteinExistence type="inferred from homology"/>
<evidence type="ECO:0000256" key="3">
    <source>
        <dbReference type="ARBA" id="ARBA00022617"/>
    </source>
</evidence>
<dbReference type="PROSITE" id="PS00086">
    <property type="entry name" value="CYTOCHROME_P450"/>
    <property type="match status" value="1"/>
</dbReference>
<protein>
    <submittedName>
        <fullName evidence="8">Cytochrome P450</fullName>
    </submittedName>
</protein>
<keyword evidence="7" id="KW-0503">Monooxygenase</keyword>
<dbReference type="GO" id="GO:0020037">
    <property type="term" value="F:heme binding"/>
    <property type="evidence" value="ECO:0007669"/>
    <property type="project" value="InterPro"/>
</dbReference>
<keyword evidence="7" id="KW-0560">Oxidoreductase</keyword>
<comment type="similarity">
    <text evidence="2 7">Belongs to the cytochrome P450 family.</text>
</comment>
<dbReference type="InterPro" id="IPR002401">
    <property type="entry name" value="Cyt_P450_E_grp-I"/>
</dbReference>
<dbReference type="PANTHER" id="PTHR24305">
    <property type="entry name" value="CYTOCHROME P450"/>
    <property type="match status" value="1"/>
</dbReference>
<evidence type="ECO:0000256" key="4">
    <source>
        <dbReference type="ARBA" id="ARBA00022723"/>
    </source>
</evidence>
<dbReference type="PRINTS" id="PR00463">
    <property type="entry name" value="EP450I"/>
</dbReference>
<evidence type="ECO:0000313" key="8">
    <source>
        <dbReference type="EMBL" id="KAH7084351.1"/>
    </source>
</evidence>
<evidence type="ECO:0000256" key="7">
    <source>
        <dbReference type="RuleBase" id="RU000461"/>
    </source>
</evidence>
<dbReference type="Proteomes" id="UP000813461">
    <property type="component" value="Unassembled WGS sequence"/>
</dbReference>
<dbReference type="PANTHER" id="PTHR24305:SF210">
    <property type="entry name" value="CYTOCHROME P450 MONOOXYGENASE ASQL-RELATED"/>
    <property type="match status" value="1"/>
</dbReference>
<dbReference type="SUPFAM" id="SSF48264">
    <property type="entry name" value="Cytochrome P450"/>
    <property type="match status" value="1"/>
</dbReference>
<keyword evidence="4 6" id="KW-0479">Metal-binding</keyword>
<dbReference type="PRINTS" id="PR00385">
    <property type="entry name" value="P450"/>
</dbReference>
<dbReference type="InterPro" id="IPR050121">
    <property type="entry name" value="Cytochrome_P450_monoxygenase"/>
</dbReference>
<keyword evidence="9" id="KW-1185">Reference proteome</keyword>
<dbReference type="InterPro" id="IPR001128">
    <property type="entry name" value="Cyt_P450"/>
</dbReference>
<dbReference type="Gene3D" id="1.10.630.10">
    <property type="entry name" value="Cytochrome P450"/>
    <property type="match status" value="1"/>
</dbReference>
<dbReference type="GO" id="GO:0004497">
    <property type="term" value="F:monooxygenase activity"/>
    <property type="evidence" value="ECO:0007669"/>
    <property type="project" value="UniProtKB-KW"/>
</dbReference>
<dbReference type="GO" id="GO:0005506">
    <property type="term" value="F:iron ion binding"/>
    <property type="evidence" value="ECO:0007669"/>
    <property type="project" value="InterPro"/>
</dbReference>
<dbReference type="InterPro" id="IPR036396">
    <property type="entry name" value="Cyt_P450_sf"/>
</dbReference>
<sequence length="503" mass="57442">MSSFTQLGSVLALVTAAFLSSVAHSIWFHPLSKYPGPFLARATDFLYWYHWLQGQLPYYAKQVHQRYGPVVRLGPTRISFIEPDTWRDLHGHKTGSKTLQVVKDPAMYVDSPHLTEHSLLSEANDEKHGRLRKIFSHGFSDRALKAQEHLIRAHVDKLISNIHREASQNNKIDVVKYFNCATFDIIGELSFGESLGLLENSELNAWVESILYGLEDAAFYSLLLEYPLLGRIVNFFLSEKMKEASAKNAKYSEDRVRKRMEKGNETEKPDFWTLVLSQHESGVLNFEQMKSNADLFMQAGSETTATMLSGLIYNLLLNPEKMKKVVEEVRSSFQSEDELTIEGIQRLRYLDACFNESMRIYPSTPVGPPRVVVTPGVVCGDILPVGTRASIAIMAAYHSPNNFKNPMKFVPERWIESAPEYAEYANDRRAIFQPFSVGPRNCIGKNLALHEMRLIACKMLWHFDFQLCDKSSGNWYDQKCFWALWSKPPLWVRATAKVPKEVS</sequence>
<feature type="binding site" description="axial binding residue" evidence="6">
    <location>
        <position position="442"/>
    </location>
    <ligand>
        <name>heme</name>
        <dbReference type="ChEBI" id="CHEBI:30413"/>
    </ligand>
    <ligandPart>
        <name>Fe</name>
        <dbReference type="ChEBI" id="CHEBI:18248"/>
    </ligandPart>
</feature>
<dbReference type="GO" id="GO:0016705">
    <property type="term" value="F:oxidoreductase activity, acting on paired donors, with incorporation or reduction of molecular oxygen"/>
    <property type="evidence" value="ECO:0007669"/>
    <property type="project" value="InterPro"/>
</dbReference>
<organism evidence="8 9">
    <name type="scientific">Paraphoma chrysanthemicola</name>
    <dbReference type="NCBI Taxonomy" id="798071"/>
    <lineage>
        <taxon>Eukaryota</taxon>
        <taxon>Fungi</taxon>
        <taxon>Dikarya</taxon>
        <taxon>Ascomycota</taxon>
        <taxon>Pezizomycotina</taxon>
        <taxon>Dothideomycetes</taxon>
        <taxon>Pleosporomycetidae</taxon>
        <taxon>Pleosporales</taxon>
        <taxon>Pleosporineae</taxon>
        <taxon>Phaeosphaeriaceae</taxon>
        <taxon>Paraphoma</taxon>
    </lineage>
</organism>
<keyword evidence="3 6" id="KW-0349">Heme</keyword>
<comment type="cofactor">
    <cofactor evidence="1 6">
        <name>heme</name>
        <dbReference type="ChEBI" id="CHEBI:30413"/>
    </cofactor>
</comment>
<name>A0A8K0VXN4_9PLEO</name>
<dbReference type="EMBL" id="JAGMVJ010000012">
    <property type="protein sequence ID" value="KAH7084351.1"/>
    <property type="molecule type" value="Genomic_DNA"/>
</dbReference>
<evidence type="ECO:0000256" key="2">
    <source>
        <dbReference type="ARBA" id="ARBA00010617"/>
    </source>
</evidence>
<gene>
    <name evidence="8" type="ORF">FB567DRAFT_593826</name>
</gene>
<evidence type="ECO:0000256" key="6">
    <source>
        <dbReference type="PIRSR" id="PIRSR602401-1"/>
    </source>
</evidence>
<dbReference type="Pfam" id="PF00067">
    <property type="entry name" value="p450"/>
    <property type="match status" value="1"/>
</dbReference>
<dbReference type="AlphaFoldDB" id="A0A8K0VXN4"/>